<dbReference type="OrthoDB" id="9795150at2"/>
<dbReference type="RefSeq" id="WP_139110555.1">
    <property type="nucleotide sequence ID" value="NZ_LGSI01000061.1"/>
</dbReference>
<dbReference type="InterPro" id="IPR047650">
    <property type="entry name" value="Transpos_IS110"/>
</dbReference>
<dbReference type="EMBL" id="LGSI01000061">
    <property type="protein sequence ID" value="OCR22971.1"/>
    <property type="molecule type" value="Genomic_DNA"/>
</dbReference>
<dbReference type="Proteomes" id="UP000093104">
    <property type="component" value="Unassembled WGS sequence"/>
</dbReference>
<gene>
    <name evidence="2" type="ORF">AFK24_21355</name>
</gene>
<dbReference type="PANTHER" id="PTHR33055">
    <property type="entry name" value="TRANSPOSASE FOR INSERTION SEQUENCE ELEMENT IS1111A"/>
    <property type="match status" value="1"/>
</dbReference>
<name>A0A1C7YZ79_PSESX</name>
<dbReference type="Pfam" id="PF01548">
    <property type="entry name" value="DEDD_Tnp_IS110"/>
    <property type="match status" value="1"/>
</dbReference>
<dbReference type="GO" id="GO:0004803">
    <property type="term" value="F:transposase activity"/>
    <property type="evidence" value="ECO:0007669"/>
    <property type="project" value="InterPro"/>
</dbReference>
<dbReference type="PATRIC" id="fig|317.243.peg.3071"/>
<protein>
    <submittedName>
        <fullName evidence="2">Transposase</fullName>
    </submittedName>
</protein>
<dbReference type="AlphaFoldDB" id="A0A1C7YZ79"/>
<dbReference type="PANTHER" id="PTHR33055:SF17">
    <property type="entry name" value="THIRD ORF IN TRANSPOSON ISC1491"/>
    <property type="match status" value="1"/>
</dbReference>
<dbReference type="GO" id="GO:0006313">
    <property type="term" value="P:DNA transposition"/>
    <property type="evidence" value="ECO:0007669"/>
    <property type="project" value="InterPro"/>
</dbReference>
<evidence type="ECO:0000259" key="1">
    <source>
        <dbReference type="Pfam" id="PF01548"/>
    </source>
</evidence>
<comment type="caution">
    <text evidence="2">The sequence shown here is derived from an EMBL/GenBank/DDBJ whole genome shotgun (WGS) entry which is preliminary data.</text>
</comment>
<evidence type="ECO:0000313" key="2">
    <source>
        <dbReference type="EMBL" id="OCR22971.1"/>
    </source>
</evidence>
<evidence type="ECO:0000313" key="3">
    <source>
        <dbReference type="Proteomes" id="UP000093104"/>
    </source>
</evidence>
<feature type="non-terminal residue" evidence="2">
    <location>
        <position position="100"/>
    </location>
</feature>
<organism evidence="2 3">
    <name type="scientific">Pseudomonas syringae</name>
    <dbReference type="NCBI Taxonomy" id="317"/>
    <lineage>
        <taxon>Bacteria</taxon>
        <taxon>Pseudomonadati</taxon>
        <taxon>Pseudomonadota</taxon>
        <taxon>Gammaproteobacteria</taxon>
        <taxon>Pseudomonadales</taxon>
        <taxon>Pseudomonadaceae</taxon>
        <taxon>Pseudomonas</taxon>
    </lineage>
</organism>
<accession>A0A1C7YZ79</accession>
<dbReference type="InterPro" id="IPR002525">
    <property type="entry name" value="Transp_IS110-like_N"/>
</dbReference>
<dbReference type="GO" id="GO:0003677">
    <property type="term" value="F:DNA binding"/>
    <property type="evidence" value="ECO:0007669"/>
    <property type="project" value="InterPro"/>
</dbReference>
<proteinExistence type="predicted"/>
<feature type="domain" description="Transposase IS110-like N-terminal" evidence="1">
    <location>
        <begin position="10"/>
        <end position="100"/>
    </location>
</feature>
<sequence>MAILTSPTVIGIDVAKAEIVVYREDLKTTQAIDNNRLAVGRWLKTLPAQSSIALEATSIYHLDTVELAHEMGHRVYVVDAYRVSHYRESVGQRAKTDPCD</sequence>
<reference evidence="2 3" key="1">
    <citation type="submission" date="2015-07" db="EMBL/GenBank/DDBJ databases">
        <title>Draft genome sequence of a diazotrophic, plant growth-promoting rhizobacterium of the Pseudomonas syringae complex.</title>
        <authorList>
            <person name="Patten C.L."/>
            <person name="Jeong H."/>
        </authorList>
    </citation>
    <scope>NUCLEOTIDE SEQUENCE [LARGE SCALE GENOMIC DNA]</scope>
    <source>
        <strain evidence="2 3">GR12-2</strain>
    </source>
</reference>